<accession>A0A392QVP5</accession>
<evidence type="ECO:0000313" key="1">
    <source>
        <dbReference type="EMBL" id="MCI27904.1"/>
    </source>
</evidence>
<name>A0A392QVP5_9FABA</name>
<protein>
    <submittedName>
        <fullName evidence="1">Uncharacterized protein</fullName>
    </submittedName>
</protein>
<comment type="caution">
    <text evidence="1">The sequence shown here is derived from an EMBL/GenBank/DDBJ whole genome shotgun (WGS) entry which is preliminary data.</text>
</comment>
<dbReference type="Proteomes" id="UP000265520">
    <property type="component" value="Unassembled WGS sequence"/>
</dbReference>
<reference evidence="1 2" key="1">
    <citation type="journal article" date="2018" name="Front. Plant Sci.">
        <title>Red Clover (Trifolium pratense) and Zigzag Clover (T. medium) - A Picture of Genomic Similarities and Differences.</title>
        <authorList>
            <person name="Dluhosova J."/>
            <person name="Istvanek J."/>
            <person name="Nedelnik J."/>
            <person name="Repkova J."/>
        </authorList>
    </citation>
    <scope>NUCLEOTIDE SEQUENCE [LARGE SCALE GENOMIC DNA]</scope>
    <source>
        <strain evidence="2">cv. 10/8</strain>
        <tissue evidence="1">Leaf</tissue>
    </source>
</reference>
<organism evidence="1 2">
    <name type="scientific">Trifolium medium</name>
    <dbReference type="NCBI Taxonomy" id="97028"/>
    <lineage>
        <taxon>Eukaryota</taxon>
        <taxon>Viridiplantae</taxon>
        <taxon>Streptophyta</taxon>
        <taxon>Embryophyta</taxon>
        <taxon>Tracheophyta</taxon>
        <taxon>Spermatophyta</taxon>
        <taxon>Magnoliopsida</taxon>
        <taxon>eudicotyledons</taxon>
        <taxon>Gunneridae</taxon>
        <taxon>Pentapetalae</taxon>
        <taxon>rosids</taxon>
        <taxon>fabids</taxon>
        <taxon>Fabales</taxon>
        <taxon>Fabaceae</taxon>
        <taxon>Papilionoideae</taxon>
        <taxon>50 kb inversion clade</taxon>
        <taxon>NPAAA clade</taxon>
        <taxon>Hologalegina</taxon>
        <taxon>IRL clade</taxon>
        <taxon>Trifolieae</taxon>
        <taxon>Trifolium</taxon>
    </lineage>
</organism>
<keyword evidence="2" id="KW-1185">Reference proteome</keyword>
<sequence length="29" mass="3327">DKVKEMAQAENEAVDNLKRKYKEADASMN</sequence>
<evidence type="ECO:0000313" key="2">
    <source>
        <dbReference type="Proteomes" id="UP000265520"/>
    </source>
</evidence>
<dbReference type="AlphaFoldDB" id="A0A392QVP5"/>
<feature type="non-terminal residue" evidence="1">
    <location>
        <position position="1"/>
    </location>
</feature>
<dbReference type="EMBL" id="LXQA010162201">
    <property type="protein sequence ID" value="MCI27904.1"/>
    <property type="molecule type" value="Genomic_DNA"/>
</dbReference>
<proteinExistence type="predicted"/>